<proteinExistence type="predicted"/>
<dbReference type="SUPFAM" id="SSF56300">
    <property type="entry name" value="Metallo-dependent phosphatases"/>
    <property type="match status" value="1"/>
</dbReference>
<organism evidence="4 5">
    <name type="scientific">Fenollaria massiliensis</name>
    <dbReference type="NCBI Taxonomy" id="938288"/>
    <lineage>
        <taxon>Bacteria</taxon>
        <taxon>Bacillati</taxon>
        <taxon>Bacillota</taxon>
        <taxon>Clostridia</taxon>
        <taxon>Eubacteriales</taxon>
        <taxon>Fenollaria</taxon>
    </lineage>
</organism>
<dbReference type="GO" id="GO:0046872">
    <property type="term" value="F:metal ion binding"/>
    <property type="evidence" value="ECO:0007669"/>
    <property type="project" value="UniProtKB-KW"/>
</dbReference>
<feature type="domain" description="Calcineurin-like phosphoesterase" evidence="3">
    <location>
        <begin position="39"/>
        <end position="202"/>
    </location>
</feature>
<evidence type="ECO:0000313" key="4">
    <source>
        <dbReference type="EMBL" id="UQK59082.1"/>
    </source>
</evidence>
<dbReference type="Gene3D" id="3.60.21.10">
    <property type="match status" value="1"/>
</dbReference>
<keyword evidence="2" id="KW-0378">Hydrolase</keyword>
<evidence type="ECO:0000256" key="1">
    <source>
        <dbReference type="ARBA" id="ARBA00022723"/>
    </source>
</evidence>
<gene>
    <name evidence="4" type="ORF">M1R53_07525</name>
</gene>
<dbReference type="GO" id="GO:0016020">
    <property type="term" value="C:membrane"/>
    <property type="evidence" value="ECO:0007669"/>
    <property type="project" value="GOC"/>
</dbReference>
<keyword evidence="1" id="KW-0479">Metal-binding</keyword>
<accession>A0A9E7DJ43</accession>
<name>A0A9E7DJ43_9FIRM</name>
<reference evidence="4" key="1">
    <citation type="submission" date="2022-04" db="EMBL/GenBank/DDBJ databases">
        <title>Complete genome sequences of Ezakiella coagulans and Fenollaria massiliensis.</title>
        <authorList>
            <person name="France M.T."/>
            <person name="Clifford J."/>
            <person name="Narina S."/>
            <person name="Rutt L."/>
            <person name="Ravel J."/>
        </authorList>
    </citation>
    <scope>NUCLEOTIDE SEQUENCE</scope>
    <source>
        <strain evidence="4">C0061C2</strain>
    </source>
</reference>
<evidence type="ECO:0000256" key="2">
    <source>
        <dbReference type="ARBA" id="ARBA00022801"/>
    </source>
</evidence>
<sequence length="266" mass="30036">MIYLIIGIALLMALAFFIMWKKKLVVSEYTVKAPMDMDLIILSDLHSMDFGEGQRELLDIVDSIPFDAILLPGDIFDDKVDDKKGYEFIEGIKKYKCYYILGNNEIISGKAELHMNKLASMGITVLDDGKAIIKADENDVEIWGFRDRHPWRMKDYAAHVARTLASDTDSHDYRIVLSHKPLTKDEFKDINADLIIAGHAHGGQWRLPPINNGVFAPNQGIFPKYAGGVYETNGRCEVVSRGLARGLKLVPRLNNPPEIVLLHLRK</sequence>
<dbReference type="InterPro" id="IPR029052">
    <property type="entry name" value="Metallo-depent_PP-like"/>
</dbReference>
<dbReference type="Proteomes" id="UP000831151">
    <property type="component" value="Chromosome"/>
</dbReference>
<dbReference type="PANTHER" id="PTHR31302">
    <property type="entry name" value="TRANSMEMBRANE PROTEIN WITH METALLOPHOSPHOESTERASE DOMAIN-RELATED"/>
    <property type="match status" value="1"/>
</dbReference>
<dbReference type="PANTHER" id="PTHR31302:SF31">
    <property type="entry name" value="PHOSPHODIESTERASE YAEI"/>
    <property type="match status" value="1"/>
</dbReference>
<dbReference type="AlphaFoldDB" id="A0A9E7DJ43"/>
<protein>
    <submittedName>
        <fullName evidence="4">Metallophosphoesterase</fullName>
    </submittedName>
</protein>
<evidence type="ECO:0000259" key="3">
    <source>
        <dbReference type="Pfam" id="PF00149"/>
    </source>
</evidence>
<dbReference type="RefSeq" id="WP_249242603.1">
    <property type="nucleotide sequence ID" value="NZ_CP096649.1"/>
</dbReference>
<dbReference type="GO" id="GO:0008758">
    <property type="term" value="F:UDP-2,3-diacylglucosamine hydrolase activity"/>
    <property type="evidence" value="ECO:0007669"/>
    <property type="project" value="TreeGrafter"/>
</dbReference>
<dbReference type="Pfam" id="PF00149">
    <property type="entry name" value="Metallophos"/>
    <property type="match status" value="1"/>
</dbReference>
<dbReference type="KEGG" id="fms:M1R53_07525"/>
<evidence type="ECO:0000313" key="5">
    <source>
        <dbReference type="Proteomes" id="UP000831151"/>
    </source>
</evidence>
<dbReference type="InterPro" id="IPR004843">
    <property type="entry name" value="Calcineurin-like_PHP"/>
</dbReference>
<dbReference type="EMBL" id="CP096649">
    <property type="protein sequence ID" value="UQK59082.1"/>
    <property type="molecule type" value="Genomic_DNA"/>
</dbReference>
<keyword evidence="5" id="KW-1185">Reference proteome</keyword>
<dbReference type="GO" id="GO:0009245">
    <property type="term" value="P:lipid A biosynthetic process"/>
    <property type="evidence" value="ECO:0007669"/>
    <property type="project" value="TreeGrafter"/>
</dbReference>
<dbReference type="InterPro" id="IPR051158">
    <property type="entry name" value="Metallophosphoesterase_sf"/>
</dbReference>